<keyword evidence="6" id="KW-0472">Membrane</keyword>
<proteinExistence type="predicted"/>
<keyword evidence="11" id="KW-1185">Reference proteome</keyword>
<dbReference type="PANTHER" id="PTHR22951">
    <property type="entry name" value="CLATHRIN ASSEMBLY PROTEIN"/>
    <property type="match status" value="1"/>
</dbReference>
<comment type="caution">
    <text evidence="10">The sequence shown here is derived from an EMBL/GenBank/DDBJ whole genome shotgun (WGS) entry which is preliminary data.</text>
</comment>
<organism evidence="10 11">
    <name type="scientific">Stylosanthes scabra</name>
    <dbReference type="NCBI Taxonomy" id="79078"/>
    <lineage>
        <taxon>Eukaryota</taxon>
        <taxon>Viridiplantae</taxon>
        <taxon>Streptophyta</taxon>
        <taxon>Embryophyta</taxon>
        <taxon>Tracheophyta</taxon>
        <taxon>Spermatophyta</taxon>
        <taxon>Magnoliopsida</taxon>
        <taxon>eudicotyledons</taxon>
        <taxon>Gunneridae</taxon>
        <taxon>Pentapetalae</taxon>
        <taxon>rosids</taxon>
        <taxon>fabids</taxon>
        <taxon>Fabales</taxon>
        <taxon>Fabaceae</taxon>
        <taxon>Papilionoideae</taxon>
        <taxon>50 kb inversion clade</taxon>
        <taxon>dalbergioids sensu lato</taxon>
        <taxon>Dalbergieae</taxon>
        <taxon>Pterocarpus clade</taxon>
        <taxon>Stylosanthes</taxon>
    </lineage>
</organism>
<evidence type="ECO:0000256" key="2">
    <source>
        <dbReference type="ARBA" id="ARBA00004555"/>
    </source>
</evidence>
<gene>
    <name evidence="10" type="ORF">PIB30_007380</name>
</gene>
<keyword evidence="5" id="KW-0333">Golgi apparatus</keyword>
<dbReference type="InterPro" id="IPR014712">
    <property type="entry name" value="ANTH_dom_sf"/>
</dbReference>
<protein>
    <recommendedName>
        <fullName evidence="9">ENTH domain-containing protein</fullName>
    </recommendedName>
</protein>
<name>A0ABU6Z199_9FABA</name>
<dbReference type="PROSITE" id="PS50942">
    <property type="entry name" value="ENTH"/>
    <property type="match status" value="1"/>
</dbReference>
<evidence type="ECO:0000256" key="8">
    <source>
        <dbReference type="ARBA" id="ARBA00023329"/>
    </source>
</evidence>
<sequence>MRVWKRAAGALKDRYRIWLAKFSLHGHPDLERVVIKATSHNEQCMDYKSIQRVFQWLRSSPLYLKPLLYTLSTRMDNTTSWVVAIKGLMLIHGVFCFDLPTVQMLRRLPFDMLHFSNGHLDPDKAWGYNAFIRAYYSYLDLKSSYVCAQARRRNRMGKKMEETVIEELQNLEKIQGLIDAILHLKPQNPSMHVVLVLEAMDCVIDEILEVYESYCKGMERVIMKIFDMGGKVEAGMAVRIIERGEIQGEKLGLYFEFCKEIGVLNGSDCPMILKVSEKDVKELKGIIIDGVNEKKMMIKKNKNMDDEDENDVVEKMMKNENMAIVVRDCIDNNDLLMKRTMITDQWEVFDDGDDNMALNNAIVAVAAAANNHNPFLELESCNSIVPYNHHHHVLPDLITF</sequence>
<evidence type="ECO:0000256" key="6">
    <source>
        <dbReference type="ARBA" id="ARBA00023136"/>
    </source>
</evidence>
<dbReference type="SUPFAM" id="SSF89009">
    <property type="entry name" value="GAT-like domain"/>
    <property type="match status" value="1"/>
</dbReference>
<feature type="domain" description="ENTH" evidence="9">
    <location>
        <begin position="22"/>
        <end position="153"/>
    </location>
</feature>
<dbReference type="InterPro" id="IPR045192">
    <property type="entry name" value="AP180-like"/>
</dbReference>
<keyword evidence="4" id="KW-0254">Endocytosis</keyword>
<dbReference type="Pfam" id="PF07651">
    <property type="entry name" value="ANTH"/>
    <property type="match status" value="1"/>
</dbReference>
<evidence type="ECO:0000256" key="7">
    <source>
        <dbReference type="ARBA" id="ARBA00023176"/>
    </source>
</evidence>
<dbReference type="Gene3D" id="1.20.58.150">
    <property type="entry name" value="ANTH domain"/>
    <property type="match status" value="1"/>
</dbReference>
<evidence type="ECO:0000256" key="5">
    <source>
        <dbReference type="ARBA" id="ARBA00023034"/>
    </source>
</evidence>
<dbReference type="SUPFAM" id="SSF48464">
    <property type="entry name" value="ENTH/VHS domain"/>
    <property type="match status" value="1"/>
</dbReference>
<dbReference type="EMBL" id="JASCZI010271876">
    <property type="protein sequence ID" value="MED6216402.1"/>
    <property type="molecule type" value="Genomic_DNA"/>
</dbReference>
<evidence type="ECO:0000256" key="4">
    <source>
        <dbReference type="ARBA" id="ARBA00022583"/>
    </source>
</evidence>
<dbReference type="PANTHER" id="PTHR22951:SF19">
    <property type="entry name" value="OS08G0467300 PROTEIN"/>
    <property type="match status" value="1"/>
</dbReference>
<dbReference type="InterPro" id="IPR008942">
    <property type="entry name" value="ENTH_VHS"/>
</dbReference>
<dbReference type="Gene3D" id="1.25.40.90">
    <property type="match status" value="1"/>
</dbReference>
<reference evidence="10 11" key="1">
    <citation type="journal article" date="2023" name="Plants (Basel)">
        <title>Bridging the Gap: Combining Genomics and Transcriptomics Approaches to Understand Stylosanthes scabra, an Orphan Legume from the Brazilian Caatinga.</title>
        <authorList>
            <person name="Ferreira-Neto J.R.C."/>
            <person name="da Silva M.D."/>
            <person name="Binneck E."/>
            <person name="de Melo N.F."/>
            <person name="da Silva R.H."/>
            <person name="de Melo A.L.T.M."/>
            <person name="Pandolfi V."/>
            <person name="Bustamante F.O."/>
            <person name="Brasileiro-Vidal A.C."/>
            <person name="Benko-Iseppon A.M."/>
        </authorList>
    </citation>
    <scope>NUCLEOTIDE SEQUENCE [LARGE SCALE GENOMIC DNA]</scope>
    <source>
        <tissue evidence="10">Leaves</tissue>
    </source>
</reference>
<comment type="subcellular location">
    <subcellularLocation>
        <location evidence="1">Cytoplasmic vesicle</location>
        <location evidence="1">Clathrin-coated vesicle</location>
    </subcellularLocation>
    <subcellularLocation>
        <location evidence="2">Golgi apparatus</location>
    </subcellularLocation>
    <subcellularLocation>
        <location evidence="3">Membrane</location>
        <location evidence="3">Clathrin-coated pit</location>
    </subcellularLocation>
</comment>
<evidence type="ECO:0000256" key="1">
    <source>
        <dbReference type="ARBA" id="ARBA00004132"/>
    </source>
</evidence>
<evidence type="ECO:0000313" key="10">
    <source>
        <dbReference type="EMBL" id="MED6216402.1"/>
    </source>
</evidence>
<accession>A0ABU6Z199</accession>
<dbReference type="Proteomes" id="UP001341840">
    <property type="component" value="Unassembled WGS sequence"/>
</dbReference>
<evidence type="ECO:0000256" key="3">
    <source>
        <dbReference type="ARBA" id="ARBA00004600"/>
    </source>
</evidence>
<evidence type="ECO:0000313" key="11">
    <source>
        <dbReference type="Proteomes" id="UP001341840"/>
    </source>
</evidence>
<keyword evidence="8" id="KW-0968">Cytoplasmic vesicle</keyword>
<dbReference type="InterPro" id="IPR011417">
    <property type="entry name" value="ANTH_dom"/>
</dbReference>
<dbReference type="InterPro" id="IPR013809">
    <property type="entry name" value="ENTH"/>
</dbReference>
<keyword evidence="7" id="KW-0168">Coated pit</keyword>
<dbReference type="InterPro" id="IPR048050">
    <property type="entry name" value="ANTH_N_plant"/>
</dbReference>
<evidence type="ECO:0000259" key="9">
    <source>
        <dbReference type="PROSITE" id="PS50942"/>
    </source>
</evidence>
<dbReference type="CDD" id="cd16987">
    <property type="entry name" value="ANTH_N_AP180_plant"/>
    <property type="match status" value="1"/>
</dbReference>